<dbReference type="PANTHER" id="PTHR44591">
    <property type="entry name" value="STRESS RESPONSE REGULATOR PROTEIN 1"/>
    <property type="match status" value="1"/>
</dbReference>
<evidence type="ECO:0000256" key="2">
    <source>
        <dbReference type="PROSITE-ProRule" id="PRU00169"/>
    </source>
</evidence>
<evidence type="ECO:0000313" key="5">
    <source>
        <dbReference type="Proteomes" id="UP001597387"/>
    </source>
</evidence>
<dbReference type="Gene3D" id="3.40.50.2300">
    <property type="match status" value="1"/>
</dbReference>
<dbReference type="InterPro" id="IPR050595">
    <property type="entry name" value="Bact_response_regulator"/>
</dbReference>
<proteinExistence type="predicted"/>
<comment type="caution">
    <text evidence="4">The sequence shown here is derived from an EMBL/GenBank/DDBJ whole genome shotgun (WGS) entry which is preliminary data.</text>
</comment>
<accession>A0ABW4ZPW7</accession>
<dbReference type="EMBL" id="JBHUHZ010000002">
    <property type="protein sequence ID" value="MFD2163522.1"/>
    <property type="molecule type" value="Genomic_DNA"/>
</dbReference>
<keyword evidence="1 2" id="KW-0597">Phosphoprotein</keyword>
<dbReference type="PANTHER" id="PTHR44591:SF3">
    <property type="entry name" value="RESPONSE REGULATORY DOMAIN-CONTAINING PROTEIN"/>
    <property type="match status" value="1"/>
</dbReference>
<evidence type="ECO:0000256" key="1">
    <source>
        <dbReference type="ARBA" id="ARBA00022553"/>
    </source>
</evidence>
<sequence>MIDDDVSCLEIMQMVVNDLGYETYAFPTWTSETIQQIIDIAPDVIILDEWLIGVKGSELCVILKSINQLRTVPVVLISGVDGLAEIAKRSFADGYINKPFAITDLEKMVTEL</sequence>
<dbReference type="RefSeq" id="WP_379125987.1">
    <property type="nucleotide sequence ID" value="NZ_JBHUHZ010000002.1"/>
</dbReference>
<protein>
    <submittedName>
        <fullName evidence="4">Two-component system response regulator</fullName>
    </submittedName>
</protein>
<dbReference type="SUPFAM" id="SSF52172">
    <property type="entry name" value="CheY-like"/>
    <property type="match status" value="1"/>
</dbReference>
<dbReference type="CDD" id="cd00156">
    <property type="entry name" value="REC"/>
    <property type="match status" value="1"/>
</dbReference>
<dbReference type="InterPro" id="IPR001789">
    <property type="entry name" value="Sig_transdc_resp-reg_receiver"/>
</dbReference>
<gene>
    <name evidence="4" type="ORF">ACFSJU_14025</name>
</gene>
<dbReference type="InterPro" id="IPR011006">
    <property type="entry name" value="CheY-like_superfamily"/>
</dbReference>
<evidence type="ECO:0000313" key="4">
    <source>
        <dbReference type="EMBL" id="MFD2163522.1"/>
    </source>
</evidence>
<reference evidence="5" key="1">
    <citation type="journal article" date="2019" name="Int. J. Syst. Evol. Microbiol.">
        <title>The Global Catalogue of Microorganisms (GCM) 10K type strain sequencing project: providing services to taxonomists for standard genome sequencing and annotation.</title>
        <authorList>
            <consortium name="The Broad Institute Genomics Platform"/>
            <consortium name="The Broad Institute Genome Sequencing Center for Infectious Disease"/>
            <person name="Wu L."/>
            <person name="Ma J."/>
        </authorList>
    </citation>
    <scope>NUCLEOTIDE SEQUENCE [LARGE SCALE GENOMIC DNA]</scope>
    <source>
        <strain evidence="5">KCTC 42217</strain>
    </source>
</reference>
<dbReference type="SMART" id="SM00448">
    <property type="entry name" value="REC"/>
    <property type="match status" value="1"/>
</dbReference>
<name>A0ABW4ZPW7_9SPHI</name>
<dbReference type="Pfam" id="PF00072">
    <property type="entry name" value="Response_reg"/>
    <property type="match status" value="1"/>
</dbReference>
<dbReference type="Proteomes" id="UP001597387">
    <property type="component" value="Unassembled WGS sequence"/>
</dbReference>
<keyword evidence="5" id="KW-1185">Reference proteome</keyword>
<evidence type="ECO:0000259" key="3">
    <source>
        <dbReference type="PROSITE" id="PS50110"/>
    </source>
</evidence>
<feature type="domain" description="Response regulatory" evidence="3">
    <location>
        <begin position="1"/>
        <end position="112"/>
    </location>
</feature>
<dbReference type="PROSITE" id="PS50110">
    <property type="entry name" value="RESPONSE_REGULATORY"/>
    <property type="match status" value="1"/>
</dbReference>
<organism evidence="4 5">
    <name type="scientific">Paradesertivirga mongoliensis</name>
    <dbReference type="NCBI Taxonomy" id="2100740"/>
    <lineage>
        <taxon>Bacteria</taxon>
        <taxon>Pseudomonadati</taxon>
        <taxon>Bacteroidota</taxon>
        <taxon>Sphingobacteriia</taxon>
        <taxon>Sphingobacteriales</taxon>
        <taxon>Sphingobacteriaceae</taxon>
        <taxon>Paradesertivirga</taxon>
    </lineage>
</organism>
<feature type="modified residue" description="4-aspartylphosphate" evidence="2">
    <location>
        <position position="48"/>
    </location>
</feature>